<evidence type="ECO:0000259" key="2">
    <source>
        <dbReference type="Pfam" id="PF00931"/>
    </source>
</evidence>
<dbReference type="InterPro" id="IPR011990">
    <property type="entry name" value="TPR-like_helical_dom_sf"/>
</dbReference>
<dbReference type="SUPFAM" id="SSF52540">
    <property type="entry name" value="P-loop containing nucleoside triphosphate hydrolases"/>
    <property type="match status" value="1"/>
</dbReference>
<dbReference type="InterPro" id="IPR016035">
    <property type="entry name" value="Acyl_Trfase/lysoPLipase"/>
</dbReference>
<dbReference type="EMBL" id="JAHCVI010000003">
    <property type="protein sequence ID" value="KAG7287780.1"/>
    <property type="molecule type" value="Genomic_DNA"/>
</dbReference>
<dbReference type="AlphaFoldDB" id="A0AAD4EV90"/>
<dbReference type="Gene3D" id="1.25.40.10">
    <property type="entry name" value="Tetratricopeptide repeat domain"/>
    <property type="match status" value="1"/>
</dbReference>
<evidence type="ECO:0000313" key="4">
    <source>
        <dbReference type="Proteomes" id="UP001197093"/>
    </source>
</evidence>
<feature type="compositionally biased region" description="Low complexity" evidence="1">
    <location>
        <begin position="1094"/>
        <end position="1119"/>
    </location>
</feature>
<keyword evidence="4" id="KW-1185">Reference proteome</keyword>
<reference evidence="3" key="1">
    <citation type="submission" date="2023-02" db="EMBL/GenBank/DDBJ databases">
        <authorList>
            <person name="Palmer J.M."/>
        </authorList>
    </citation>
    <scope>NUCLEOTIDE SEQUENCE</scope>
    <source>
        <strain evidence="3">FW57</strain>
    </source>
</reference>
<feature type="domain" description="NB-ARC" evidence="2">
    <location>
        <begin position="267"/>
        <end position="421"/>
    </location>
</feature>
<dbReference type="SUPFAM" id="SSF48452">
    <property type="entry name" value="TPR-like"/>
    <property type="match status" value="2"/>
</dbReference>
<name>A0AAD4EV90_9PEZI</name>
<dbReference type="InterPro" id="IPR027417">
    <property type="entry name" value="P-loop_NTPase"/>
</dbReference>
<dbReference type="PANTHER" id="PTHR35205:SF1">
    <property type="entry name" value="ZU5 DOMAIN-CONTAINING PROTEIN"/>
    <property type="match status" value="1"/>
</dbReference>
<sequence length="1119" mass="126566">MLGRLGMSVGDCITKALEVVIKQVVREFCVHADVVLAITKDDVSATPTLLRTYDKSAGLESCATWQVVRATTAATTFFKPIKVGRDDIEFIDAAFGYSNPCAVLIEEGRRQFPSSGPMCVLSIGSGMGEIIDIGHTRGKILRALGKMATNSQRVARELHNRYHNTDHRYFRFNVERGLQDVTLSEWRKSSKISAHTSNYLEENAGGLDAFVECLLSYEGTITTSSAHSDLGHDRETSIKAAAPRAIFYIPYSQNQNFLGRDEELRILHQQLSGRKQQNTMVPVSVIHSMGGMGKTQLALEYSYRYFESYDFIFWLPAETGTGLAEAFAHILRRISDTQTDNNAATSLVVEKVMEILEQTDKRWLLVYDSFEDWETVRPYWQRSGNGSILVTSQNPEIRNMFGSGIALQSLGREDGARLLLKHLGRHARDHDVAQAERISEMLGGLPMAISHMAGYIFKSKSTLEDFLDSFNSRDQTKRIWAKDCRNWTYQYPKALDQLWDISLEKLSDNARFLIFQLSMMNPDHVPEDFLVDHRGQRYSKAELQDLLISLGERQLVDRNIMTGARPFWSIHRALQIYLLHRLDEDIDLRQSVFESTLTLVRNNFPRQSNIQAPSNNNWVANEMALRHALQLQTIYETSKLPISPPPEFAELLGDVGNYLWERALYTQGIKTLELAERIYQSNPAWDPMHHSLVTTLLGVLSQEVGISGRKRGFELCSKSLRLRQQHVSSLEAAGKKPTESEWLLLGNAWNDMACTMLEYSSFRQAEEFLQQSIEIKHNTGLREQSKAFFNYAENFKNLAIVRISQGRFRDALELSCRAARLMEWGAGSDSASTQSFRFHLGYCLFYAGDYAAAYQEHDTVRKTREKIYGQNEVHTLNSYYACALMSVHLDQLAKARGLLYSCLRRKEKWPKECLPRTNHLLARVLRRLAASTPEQVQALEAEASRVRDDLLGDKNLLFWPAEPHATRDCRVEYDLLVSFEAGRSTIGQDLFKVCDRPQEADAGKVGIMSAAREDTANPTQPTEQGEPEKRERPSSSTWVSKIEETANQDVRSQPWKALLSDQVADRTVLAYRTWDDPSQEKDLLNNRPDRDESPSSGSSNDTSSGSCDGTSGGTATFSG</sequence>
<dbReference type="PANTHER" id="PTHR35205">
    <property type="entry name" value="NB-ARC AND TPR DOMAIN PROTEIN"/>
    <property type="match status" value="1"/>
</dbReference>
<dbReference type="InterPro" id="IPR002182">
    <property type="entry name" value="NB-ARC"/>
</dbReference>
<feature type="region of interest" description="Disordered" evidence="1">
    <location>
        <begin position="1072"/>
        <end position="1119"/>
    </location>
</feature>
<dbReference type="SUPFAM" id="SSF52151">
    <property type="entry name" value="FabD/lysophospholipase-like"/>
    <property type="match status" value="1"/>
</dbReference>
<feature type="region of interest" description="Disordered" evidence="1">
    <location>
        <begin position="1008"/>
        <end position="1038"/>
    </location>
</feature>
<dbReference type="Proteomes" id="UP001197093">
    <property type="component" value="Unassembled WGS sequence"/>
</dbReference>
<feature type="compositionally biased region" description="Basic and acidic residues" evidence="1">
    <location>
        <begin position="1073"/>
        <end position="1093"/>
    </location>
</feature>
<evidence type="ECO:0000313" key="3">
    <source>
        <dbReference type="EMBL" id="KAG7287780.1"/>
    </source>
</evidence>
<gene>
    <name evidence="3" type="ORF">NEMBOFW57_007295</name>
</gene>
<dbReference type="Gene3D" id="3.40.1090.10">
    <property type="entry name" value="Cytosolic phospholipase A2 catalytic domain"/>
    <property type="match status" value="1"/>
</dbReference>
<protein>
    <recommendedName>
        <fullName evidence="2">NB-ARC domain-containing protein</fullName>
    </recommendedName>
</protein>
<dbReference type="GO" id="GO:0043531">
    <property type="term" value="F:ADP binding"/>
    <property type="evidence" value="ECO:0007669"/>
    <property type="project" value="InterPro"/>
</dbReference>
<dbReference type="Pfam" id="PF00931">
    <property type="entry name" value="NB-ARC"/>
    <property type="match status" value="1"/>
</dbReference>
<dbReference type="Gene3D" id="3.40.50.300">
    <property type="entry name" value="P-loop containing nucleotide triphosphate hydrolases"/>
    <property type="match status" value="1"/>
</dbReference>
<organism evidence="3 4">
    <name type="scientific">Staphylotrichum longicolle</name>
    <dbReference type="NCBI Taxonomy" id="669026"/>
    <lineage>
        <taxon>Eukaryota</taxon>
        <taxon>Fungi</taxon>
        <taxon>Dikarya</taxon>
        <taxon>Ascomycota</taxon>
        <taxon>Pezizomycotina</taxon>
        <taxon>Sordariomycetes</taxon>
        <taxon>Sordariomycetidae</taxon>
        <taxon>Sordariales</taxon>
        <taxon>Chaetomiaceae</taxon>
        <taxon>Staphylotrichum</taxon>
    </lineage>
</organism>
<accession>A0AAD4EV90</accession>
<proteinExistence type="predicted"/>
<evidence type="ECO:0000256" key="1">
    <source>
        <dbReference type="SAM" id="MobiDB-lite"/>
    </source>
</evidence>
<comment type="caution">
    <text evidence="3">The sequence shown here is derived from an EMBL/GenBank/DDBJ whole genome shotgun (WGS) entry which is preliminary data.</text>
</comment>